<reference evidence="2 3" key="1">
    <citation type="submission" date="2024-02" db="EMBL/GenBank/DDBJ databases">
        <title>Chromosome-scale genome assembly of the rough periwinkle Littorina saxatilis.</title>
        <authorList>
            <person name="De Jode A."/>
            <person name="Faria R."/>
            <person name="Formenti G."/>
            <person name="Sims Y."/>
            <person name="Smith T.P."/>
            <person name="Tracey A."/>
            <person name="Wood J.M.D."/>
            <person name="Zagrodzka Z.B."/>
            <person name="Johannesson K."/>
            <person name="Butlin R.K."/>
            <person name="Leder E.H."/>
        </authorList>
    </citation>
    <scope>NUCLEOTIDE SEQUENCE [LARGE SCALE GENOMIC DNA]</scope>
    <source>
        <strain evidence="2">Snail1</strain>
        <tissue evidence="2">Muscle</tissue>
    </source>
</reference>
<dbReference type="InterPro" id="IPR029357">
    <property type="entry name" value="SPATA7"/>
</dbReference>
<dbReference type="Pfam" id="PF15244">
    <property type="entry name" value="HSD3"/>
    <property type="match status" value="2"/>
</dbReference>
<feature type="compositionally biased region" description="Acidic residues" evidence="1">
    <location>
        <begin position="626"/>
        <end position="649"/>
    </location>
</feature>
<proteinExistence type="predicted"/>
<feature type="compositionally biased region" description="Polar residues" evidence="1">
    <location>
        <begin position="338"/>
        <end position="348"/>
    </location>
</feature>
<feature type="region of interest" description="Disordered" evidence="1">
    <location>
        <begin position="543"/>
        <end position="659"/>
    </location>
</feature>
<evidence type="ECO:0000313" key="2">
    <source>
        <dbReference type="EMBL" id="KAK7104458.1"/>
    </source>
</evidence>
<feature type="compositionally biased region" description="Basic and acidic residues" evidence="1">
    <location>
        <begin position="650"/>
        <end position="659"/>
    </location>
</feature>
<evidence type="ECO:0000256" key="1">
    <source>
        <dbReference type="SAM" id="MobiDB-lite"/>
    </source>
</evidence>
<feature type="region of interest" description="Disordered" evidence="1">
    <location>
        <begin position="338"/>
        <end position="366"/>
    </location>
</feature>
<feature type="compositionally biased region" description="Polar residues" evidence="1">
    <location>
        <begin position="176"/>
        <end position="196"/>
    </location>
</feature>
<sequence length="659" mass="73130">MATNLRGQLGVKSGPLAPTSAKLTTQMLVVSHMENHYKKISKARPAIDNGPPKSMQSSQKLRDKRTKKAIETYGSRPASRVSYRSHSAEDDIYDERQWEEPEDDEERQVREIMRTTLRVPLKANHNIGSVNATDGSKSESANFQTTTMRPQSATMRGVAQAMRGLSHMNRTRPASARSTTSLVSNFSQTSRSSNPMKATYNGDVIEKHAHNFTEPTKPFTPRTLKSNRESSLKRYKYYTPPPKKSQQGTHREAGSAINGDTIVKEAPQAKPRARSAKGGGDMGATGTLTETMLMDMSLQSHDPRQNSASSKGIPRLDISMDKDHLSWVQDQATRAHIRTSNGTSVQSQDRAHHDGGDTLGETGTLGKTDTLRFTRTGSSAKSFGVKSPTSRRLGQAEEEQKYVAFAHEVTQDIINQGISSDRVLQKVFDNHVDRKKDELDERRLRAIITDIRRDLGVQHVGPVEKRVQYNQDLDQTEIYNGDMTTGTMASGDSTLSDANNTYNFNRTTDVFSTIHSQPGEGEDLSNTLQQYQMELTVKDNAEYQNSESNGLDDKEEAHGSTLVNGDADTETEESEKVSVAESEKASVSEEPRPAARPRRLTRQDASTAGQETASRQVLVTDTEAKTEEDEEGVEEEYEYEDDYDADEDDVTAKGSDDDF</sequence>
<dbReference type="EMBL" id="JBAMIC010000008">
    <property type="protein sequence ID" value="KAK7104458.1"/>
    <property type="molecule type" value="Genomic_DNA"/>
</dbReference>
<dbReference type="Proteomes" id="UP001374579">
    <property type="component" value="Unassembled WGS sequence"/>
</dbReference>
<feature type="region of interest" description="Disordered" evidence="1">
    <location>
        <begin position="41"/>
        <end position="89"/>
    </location>
</feature>
<dbReference type="PANTHER" id="PTHR14917">
    <property type="entry name" value="SPERMATOGENESIS-ASSOCIATED PROTEIN 7"/>
    <property type="match status" value="1"/>
</dbReference>
<name>A0AAN9BFZ9_9CAEN</name>
<keyword evidence="3" id="KW-1185">Reference proteome</keyword>
<accession>A0AAN9BFZ9</accession>
<protein>
    <submittedName>
        <fullName evidence="2">Uncharacterized protein</fullName>
    </submittedName>
</protein>
<dbReference type="PANTHER" id="PTHR14917:SF4">
    <property type="entry name" value="SPERMATOGENESIS-ASSOCIATED 7"/>
    <property type="match status" value="1"/>
</dbReference>
<evidence type="ECO:0000313" key="3">
    <source>
        <dbReference type="Proteomes" id="UP001374579"/>
    </source>
</evidence>
<feature type="region of interest" description="Disordered" evidence="1">
    <location>
        <begin position="213"/>
        <end position="286"/>
    </location>
</feature>
<feature type="region of interest" description="Disordered" evidence="1">
    <location>
        <begin position="168"/>
        <end position="196"/>
    </location>
</feature>
<dbReference type="AlphaFoldDB" id="A0AAN9BFZ9"/>
<organism evidence="2 3">
    <name type="scientific">Littorina saxatilis</name>
    <dbReference type="NCBI Taxonomy" id="31220"/>
    <lineage>
        <taxon>Eukaryota</taxon>
        <taxon>Metazoa</taxon>
        <taxon>Spiralia</taxon>
        <taxon>Lophotrochozoa</taxon>
        <taxon>Mollusca</taxon>
        <taxon>Gastropoda</taxon>
        <taxon>Caenogastropoda</taxon>
        <taxon>Littorinimorpha</taxon>
        <taxon>Littorinoidea</taxon>
        <taxon>Littorinidae</taxon>
        <taxon>Littorina</taxon>
    </lineage>
</organism>
<dbReference type="GO" id="GO:0005930">
    <property type="term" value="C:axoneme"/>
    <property type="evidence" value="ECO:0007669"/>
    <property type="project" value="TreeGrafter"/>
</dbReference>
<feature type="compositionally biased region" description="Polar residues" evidence="1">
    <location>
        <begin position="603"/>
        <end position="617"/>
    </location>
</feature>
<dbReference type="GO" id="GO:0000226">
    <property type="term" value="P:microtubule cytoskeleton organization"/>
    <property type="evidence" value="ECO:0007669"/>
    <property type="project" value="TreeGrafter"/>
</dbReference>
<comment type="caution">
    <text evidence="2">The sequence shown here is derived from an EMBL/GenBank/DDBJ whole genome shotgun (WGS) entry which is preliminary data.</text>
</comment>
<dbReference type="GO" id="GO:0036064">
    <property type="term" value="C:ciliary basal body"/>
    <property type="evidence" value="ECO:0007669"/>
    <property type="project" value="TreeGrafter"/>
</dbReference>
<feature type="compositionally biased region" description="Basic and acidic residues" evidence="1">
    <location>
        <begin position="574"/>
        <end position="593"/>
    </location>
</feature>
<gene>
    <name evidence="2" type="ORF">V1264_019174</name>
</gene>
<feature type="region of interest" description="Disordered" evidence="1">
    <location>
        <begin position="128"/>
        <end position="154"/>
    </location>
</feature>